<evidence type="ECO:0000313" key="2">
    <source>
        <dbReference type="Proteomes" id="UP000183447"/>
    </source>
</evidence>
<accession>A0A1K2HWH1</accession>
<protein>
    <submittedName>
        <fullName evidence="1">Uncharacterized protein</fullName>
    </submittedName>
</protein>
<proteinExistence type="predicted"/>
<gene>
    <name evidence="1" type="ORF">SAMN02983003_1467</name>
</gene>
<dbReference type="EMBL" id="FPKU01000001">
    <property type="protein sequence ID" value="SFZ83118.1"/>
    <property type="molecule type" value="Genomic_DNA"/>
</dbReference>
<name>A0A1K2HWH1_9HYPH</name>
<dbReference type="Proteomes" id="UP000183447">
    <property type="component" value="Unassembled WGS sequence"/>
</dbReference>
<organism evidence="1 2">
    <name type="scientific">Devosia enhydra</name>
    <dbReference type="NCBI Taxonomy" id="665118"/>
    <lineage>
        <taxon>Bacteria</taxon>
        <taxon>Pseudomonadati</taxon>
        <taxon>Pseudomonadota</taxon>
        <taxon>Alphaproteobacteria</taxon>
        <taxon>Hyphomicrobiales</taxon>
        <taxon>Devosiaceae</taxon>
        <taxon>Devosia</taxon>
    </lineage>
</organism>
<dbReference type="STRING" id="665118.SAMN02983003_1467"/>
<keyword evidence="2" id="KW-1185">Reference proteome</keyword>
<dbReference type="RefSeq" id="WP_143145695.1">
    <property type="nucleotide sequence ID" value="NZ_FPKU01000001.1"/>
</dbReference>
<reference evidence="1 2" key="1">
    <citation type="submission" date="2016-11" db="EMBL/GenBank/DDBJ databases">
        <authorList>
            <person name="Jaros S."/>
            <person name="Januszkiewicz K."/>
            <person name="Wedrychowicz H."/>
        </authorList>
    </citation>
    <scope>NUCLEOTIDE SEQUENCE [LARGE SCALE GENOMIC DNA]</scope>
    <source>
        <strain evidence="1 2">ATCC 23634</strain>
    </source>
</reference>
<evidence type="ECO:0000313" key="1">
    <source>
        <dbReference type="EMBL" id="SFZ83118.1"/>
    </source>
</evidence>
<dbReference type="AlphaFoldDB" id="A0A1K2HWH1"/>
<sequence length="64" mass="6621">MSVIRLAVTAVTVAVTVARHPVVRAGMKAAPHLMTPAARQAAAETTRSAAYGAGVLARRLLKGR</sequence>